<feature type="active site" evidence="4">
    <location>
        <position position="150"/>
    </location>
</feature>
<feature type="binding site" evidence="4">
    <location>
        <position position="149"/>
    </location>
    <ligand>
        <name>Fe cation</name>
        <dbReference type="ChEBI" id="CHEBI:24875"/>
    </ligand>
</feature>
<evidence type="ECO:0000256" key="1">
    <source>
        <dbReference type="ARBA" id="ARBA00010759"/>
    </source>
</evidence>
<dbReference type="PRINTS" id="PR01576">
    <property type="entry name" value="PDEFORMYLASE"/>
</dbReference>
<comment type="catalytic activity">
    <reaction evidence="4">
        <text>N-terminal N-formyl-L-methionyl-[peptide] + H2O = N-terminal L-methionyl-[peptide] + formate</text>
        <dbReference type="Rhea" id="RHEA:24420"/>
        <dbReference type="Rhea" id="RHEA-COMP:10639"/>
        <dbReference type="Rhea" id="RHEA-COMP:10640"/>
        <dbReference type="ChEBI" id="CHEBI:15377"/>
        <dbReference type="ChEBI" id="CHEBI:15740"/>
        <dbReference type="ChEBI" id="CHEBI:49298"/>
        <dbReference type="ChEBI" id="CHEBI:64731"/>
        <dbReference type="EC" id="3.5.1.88"/>
    </reaction>
</comment>
<comment type="similarity">
    <text evidence="1 4">Belongs to the polypeptide deformylase family.</text>
</comment>
<name>A0AAU8FJC3_9BACT</name>
<evidence type="ECO:0000256" key="3">
    <source>
        <dbReference type="ARBA" id="ARBA00022801"/>
    </source>
</evidence>
<reference evidence="5" key="1">
    <citation type="submission" date="2024-06" db="EMBL/GenBank/DDBJ databases">
        <title>Sequencing and assembly of the genome of Dyadobacter sp. strain 676, a symbiont of Cyamopsis tetragonoloba.</title>
        <authorList>
            <person name="Guro P."/>
            <person name="Sazanova A."/>
            <person name="Kuznetsova I."/>
            <person name="Belimov A."/>
            <person name="Safronova V."/>
        </authorList>
    </citation>
    <scope>NUCLEOTIDE SEQUENCE</scope>
    <source>
        <strain evidence="5">676</strain>
    </source>
</reference>
<dbReference type="AlphaFoldDB" id="A0AAU8FJC3"/>
<keyword evidence="3 4" id="KW-0378">Hydrolase</keyword>
<dbReference type="GO" id="GO:0046872">
    <property type="term" value="F:metal ion binding"/>
    <property type="evidence" value="ECO:0007669"/>
    <property type="project" value="UniProtKB-KW"/>
</dbReference>
<comment type="function">
    <text evidence="4">Removes the formyl group from the N-terminal Met of newly synthesized proteins. Requires at least a dipeptide for an efficient rate of reaction. N-terminal L-methionine is a prerequisite for activity but the enzyme has broad specificity at other positions.</text>
</comment>
<evidence type="ECO:0000256" key="2">
    <source>
        <dbReference type="ARBA" id="ARBA00022723"/>
    </source>
</evidence>
<dbReference type="Gene3D" id="3.90.45.10">
    <property type="entry name" value="Peptide deformylase"/>
    <property type="match status" value="1"/>
</dbReference>
<dbReference type="EMBL" id="CP159289">
    <property type="protein sequence ID" value="XCH24140.1"/>
    <property type="molecule type" value="Genomic_DNA"/>
</dbReference>
<dbReference type="SUPFAM" id="SSF56420">
    <property type="entry name" value="Peptide deformylase"/>
    <property type="match status" value="1"/>
</dbReference>
<dbReference type="GO" id="GO:0006412">
    <property type="term" value="P:translation"/>
    <property type="evidence" value="ECO:0007669"/>
    <property type="project" value="UniProtKB-UniRule"/>
</dbReference>
<dbReference type="PANTHER" id="PTHR10458">
    <property type="entry name" value="PEPTIDE DEFORMYLASE"/>
    <property type="match status" value="1"/>
</dbReference>
<evidence type="ECO:0000313" key="5">
    <source>
        <dbReference type="EMBL" id="XCH24140.1"/>
    </source>
</evidence>
<protein>
    <recommendedName>
        <fullName evidence="4">Peptide deformylase</fullName>
        <shortName evidence="4">PDF</shortName>
        <ecNumber evidence="4">3.5.1.88</ecNumber>
    </recommendedName>
    <alternativeName>
        <fullName evidence="4">Polypeptide deformylase</fullName>
    </alternativeName>
</protein>
<organism evidence="5">
    <name type="scientific">Dyadobacter sp. 676</name>
    <dbReference type="NCBI Taxonomy" id="3088362"/>
    <lineage>
        <taxon>Bacteria</taxon>
        <taxon>Pseudomonadati</taxon>
        <taxon>Bacteroidota</taxon>
        <taxon>Cytophagia</taxon>
        <taxon>Cytophagales</taxon>
        <taxon>Spirosomataceae</taxon>
        <taxon>Dyadobacter</taxon>
    </lineage>
</organism>
<dbReference type="PANTHER" id="PTHR10458:SF22">
    <property type="entry name" value="PEPTIDE DEFORMYLASE"/>
    <property type="match status" value="1"/>
</dbReference>
<accession>A0AAU8FJC3</accession>
<dbReference type="Pfam" id="PF01327">
    <property type="entry name" value="Pep_deformylase"/>
    <property type="match status" value="1"/>
</dbReference>
<dbReference type="InterPro" id="IPR023635">
    <property type="entry name" value="Peptide_deformylase"/>
</dbReference>
<keyword evidence="4" id="KW-0648">Protein biosynthesis</keyword>
<dbReference type="GO" id="GO:0042586">
    <property type="term" value="F:peptide deformylase activity"/>
    <property type="evidence" value="ECO:0007669"/>
    <property type="project" value="UniProtKB-UniRule"/>
</dbReference>
<keyword evidence="4" id="KW-0408">Iron</keyword>
<dbReference type="NCBIfam" id="TIGR00079">
    <property type="entry name" value="pept_deformyl"/>
    <property type="match status" value="1"/>
</dbReference>
<dbReference type="EC" id="3.5.1.88" evidence="4"/>
<feature type="binding site" evidence="4">
    <location>
        <position position="107"/>
    </location>
    <ligand>
        <name>Fe cation</name>
        <dbReference type="ChEBI" id="CHEBI:24875"/>
    </ligand>
</feature>
<gene>
    <name evidence="4 5" type="primary">def</name>
    <name evidence="5" type="ORF">ABV298_28145</name>
</gene>
<dbReference type="NCBIfam" id="NF001159">
    <property type="entry name" value="PRK00150.1-3"/>
    <property type="match status" value="1"/>
</dbReference>
<dbReference type="CDD" id="cd00487">
    <property type="entry name" value="Pep_deformylase"/>
    <property type="match status" value="1"/>
</dbReference>
<sequence length="182" mass="20770">MILPIVKFGNPVLRRICGPADPESPELKELISHMWETMYDVGGCGLAAPQVNVPIRLFVVDSIPTYLQMDETGRKACFGDDQGTKEVFINPLITSRSERQWRDEEGCLSIPGITLRITRPWSVTVRYLDDRLCEHIRTFSGTTARMIQHEYDHIEGKLLPDYLDAGRRLLLKNKLDKIMKGL</sequence>
<dbReference type="InterPro" id="IPR036821">
    <property type="entry name" value="Peptide_deformylase_sf"/>
</dbReference>
<keyword evidence="2 4" id="KW-0479">Metal-binding</keyword>
<dbReference type="HAMAP" id="MF_00163">
    <property type="entry name" value="Pep_deformylase"/>
    <property type="match status" value="1"/>
</dbReference>
<feature type="binding site" evidence="4">
    <location>
        <position position="153"/>
    </location>
    <ligand>
        <name>Fe cation</name>
        <dbReference type="ChEBI" id="CHEBI:24875"/>
    </ligand>
</feature>
<proteinExistence type="inferred from homology"/>
<dbReference type="PIRSF" id="PIRSF004749">
    <property type="entry name" value="Pep_def"/>
    <property type="match status" value="1"/>
</dbReference>
<evidence type="ECO:0000256" key="4">
    <source>
        <dbReference type="HAMAP-Rule" id="MF_00163"/>
    </source>
</evidence>
<comment type="cofactor">
    <cofactor evidence="4">
        <name>Fe(2+)</name>
        <dbReference type="ChEBI" id="CHEBI:29033"/>
    </cofactor>
    <text evidence="4">Binds 1 Fe(2+) ion.</text>
</comment>
<dbReference type="RefSeq" id="WP_353719463.1">
    <property type="nucleotide sequence ID" value="NZ_CP159289.1"/>
</dbReference>